<dbReference type="Proteomes" id="UP000267159">
    <property type="component" value="Unassembled WGS sequence"/>
</dbReference>
<organism evidence="2 3">
    <name type="scientific">Bacteroides acidifaciens</name>
    <dbReference type="NCBI Taxonomy" id="85831"/>
    <lineage>
        <taxon>Bacteria</taxon>
        <taxon>Pseudomonadati</taxon>
        <taxon>Bacteroidota</taxon>
        <taxon>Bacteroidia</taxon>
        <taxon>Bacteroidales</taxon>
        <taxon>Bacteroidaceae</taxon>
        <taxon>Bacteroides</taxon>
    </lineage>
</organism>
<proteinExistence type="predicted"/>
<reference evidence="2 3" key="1">
    <citation type="submission" date="2018-09" db="EMBL/GenBank/DDBJ databases">
        <title>Murine metabolic-syndrome-specific gut microbial biobank.</title>
        <authorList>
            <person name="Liu C."/>
        </authorList>
    </citation>
    <scope>NUCLEOTIDE SEQUENCE [LARGE SCALE GENOMIC DNA]</scope>
    <source>
        <strain evidence="2 3">0.1X-D8-26</strain>
    </source>
</reference>
<sequence>MNGIKLFINKIKLSLQKHTGVTQNKKSYESWLSKGYTNTPTVTVIIQSHNKSLQVGHIVAKLRAYPSIELIVIDDGSDFTHTRTLARLMTGANEFLIHSNDLYENIMYDRTLRMANGKYVALLQDDDDFDNLEWIQAAVRLFEQYPALAILGGKDALEFVFQSPKANGKIIQATRPFDFVPAVNRAPMWINRGLYMQKLHHIDFAFAPFQYDDYELCARAWLNGLQVGWYDAGFKSLSAGGMRLWNQYFAQQQYEKNSRQLYSLYNKRQAEIERLVQQSHRLFLQKNKD</sequence>
<dbReference type="GO" id="GO:0016740">
    <property type="term" value="F:transferase activity"/>
    <property type="evidence" value="ECO:0007669"/>
    <property type="project" value="UniProtKB-KW"/>
</dbReference>
<dbReference type="RefSeq" id="WP_121767189.1">
    <property type="nucleotide sequence ID" value="NZ_CAOMOF010000021.1"/>
</dbReference>
<dbReference type="InterPro" id="IPR001173">
    <property type="entry name" value="Glyco_trans_2-like"/>
</dbReference>
<comment type="caution">
    <text evidence="2">The sequence shown here is derived from an EMBL/GenBank/DDBJ whole genome shotgun (WGS) entry which is preliminary data.</text>
</comment>
<gene>
    <name evidence="2" type="ORF">D7Y07_17840</name>
</gene>
<dbReference type="AlphaFoldDB" id="A0A3L7YXQ1"/>
<keyword evidence="2" id="KW-0808">Transferase</keyword>
<dbReference type="Pfam" id="PF00535">
    <property type="entry name" value="Glycos_transf_2"/>
    <property type="match status" value="1"/>
</dbReference>
<dbReference type="EMBL" id="RAZM01000088">
    <property type="protein sequence ID" value="RLT78696.1"/>
    <property type="molecule type" value="Genomic_DNA"/>
</dbReference>
<dbReference type="STRING" id="1235814.GCA_000613385_00720"/>
<dbReference type="CDD" id="cd00761">
    <property type="entry name" value="Glyco_tranf_GTA_type"/>
    <property type="match status" value="1"/>
</dbReference>
<feature type="domain" description="Glycosyltransferase 2-like" evidence="1">
    <location>
        <begin position="43"/>
        <end position="153"/>
    </location>
</feature>
<dbReference type="SUPFAM" id="SSF53448">
    <property type="entry name" value="Nucleotide-diphospho-sugar transferases"/>
    <property type="match status" value="1"/>
</dbReference>
<evidence type="ECO:0000313" key="2">
    <source>
        <dbReference type="EMBL" id="RLT78696.1"/>
    </source>
</evidence>
<dbReference type="Gene3D" id="3.90.550.10">
    <property type="entry name" value="Spore Coat Polysaccharide Biosynthesis Protein SpsA, Chain A"/>
    <property type="match status" value="1"/>
</dbReference>
<evidence type="ECO:0000259" key="1">
    <source>
        <dbReference type="Pfam" id="PF00535"/>
    </source>
</evidence>
<evidence type="ECO:0000313" key="3">
    <source>
        <dbReference type="Proteomes" id="UP000267159"/>
    </source>
</evidence>
<dbReference type="InterPro" id="IPR029044">
    <property type="entry name" value="Nucleotide-diphossugar_trans"/>
</dbReference>
<protein>
    <submittedName>
        <fullName evidence="2">Glycosyltransferase</fullName>
    </submittedName>
</protein>
<accession>A0A3L7YXQ1</accession>
<name>A0A3L7YXQ1_9BACE</name>